<proteinExistence type="predicted"/>
<feature type="region of interest" description="Disordered" evidence="1">
    <location>
        <begin position="1"/>
        <end position="39"/>
    </location>
</feature>
<dbReference type="Proteomes" id="UP000598196">
    <property type="component" value="Unassembled WGS sequence"/>
</dbReference>
<organism evidence="2 3">
    <name type="scientific">Gemmobacter aquaticus</name>
    <dbReference type="NCBI Taxonomy" id="490185"/>
    <lineage>
        <taxon>Bacteria</taxon>
        <taxon>Pseudomonadati</taxon>
        <taxon>Pseudomonadota</taxon>
        <taxon>Alphaproteobacteria</taxon>
        <taxon>Rhodobacterales</taxon>
        <taxon>Paracoccaceae</taxon>
        <taxon>Gemmobacter</taxon>
    </lineage>
</organism>
<keyword evidence="3" id="KW-1185">Reference proteome</keyword>
<gene>
    <name evidence="2" type="ORF">GCM10010991_07740</name>
</gene>
<evidence type="ECO:0000313" key="2">
    <source>
        <dbReference type="EMBL" id="GGO26768.1"/>
    </source>
</evidence>
<sequence>MSPRTLHSIAGGQSAAPRGQMSRSSAFVPSGGRGRSAQAMRRVQALPVIEISRDEAMEFWAGVMRRRCGNPETCAVMFGVTVQTARNWFTAFSRPHIDVVLQAMRWWPDDFSGADLGQGR</sequence>
<dbReference type="EMBL" id="BMLP01000001">
    <property type="protein sequence ID" value="GGO26768.1"/>
    <property type="molecule type" value="Genomic_DNA"/>
</dbReference>
<name>A0A917YHD6_9RHOB</name>
<accession>A0A917YHD6</accession>
<reference evidence="2 3" key="1">
    <citation type="journal article" date="2014" name="Int. J. Syst. Evol. Microbiol.">
        <title>Complete genome sequence of Corynebacterium casei LMG S-19264T (=DSM 44701T), isolated from a smear-ripened cheese.</title>
        <authorList>
            <consortium name="US DOE Joint Genome Institute (JGI-PGF)"/>
            <person name="Walter F."/>
            <person name="Albersmeier A."/>
            <person name="Kalinowski J."/>
            <person name="Ruckert C."/>
        </authorList>
    </citation>
    <scope>NUCLEOTIDE SEQUENCE [LARGE SCALE GENOMIC DNA]</scope>
    <source>
        <strain evidence="2 3">CGMCC 1.7029</strain>
    </source>
</reference>
<evidence type="ECO:0000256" key="1">
    <source>
        <dbReference type="SAM" id="MobiDB-lite"/>
    </source>
</evidence>
<protein>
    <submittedName>
        <fullName evidence="2">Uncharacterized protein</fullName>
    </submittedName>
</protein>
<dbReference type="AlphaFoldDB" id="A0A917YHD6"/>
<comment type="caution">
    <text evidence="2">The sequence shown here is derived from an EMBL/GenBank/DDBJ whole genome shotgun (WGS) entry which is preliminary data.</text>
</comment>
<evidence type="ECO:0000313" key="3">
    <source>
        <dbReference type="Proteomes" id="UP000598196"/>
    </source>
</evidence>